<proteinExistence type="predicted"/>
<keyword evidence="9" id="KW-1185">Reference proteome</keyword>
<comment type="subcellular location">
    <subcellularLocation>
        <location evidence="1">Membrane</location>
    </subcellularLocation>
</comment>
<dbReference type="EMBL" id="JBBJCI010000203">
    <property type="protein sequence ID" value="KAK7241264.1"/>
    <property type="molecule type" value="Genomic_DNA"/>
</dbReference>
<comment type="caution">
    <text evidence="8">The sequence shown here is derived from an EMBL/GenBank/DDBJ whole genome shotgun (WGS) entry which is preliminary data.</text>
</comment>
<dbReference type="PANTHER" id="PTHR46730:SF1">
    <property type="entry name" value="PLAT DOMAIN-CONTAINING PROTEIN"/>
    <property type="match status" value="1"/>
</dbReference>
<dbReference type="InterPro" id="IPR002859">
    <property type="entry name" value="PKD/REJ-like"/>
</dbReference>
<keyword evidence="2" id="KW-0812">Transmembrane</keyword>
<name>A0ABR1FYC8_AURAN</name>
<sequence length="699" mass="70347">MSAGSRFACDQILSFAGAAGSTCYWINAREINADVGDAIDFVPGSNVTLVSGTIKRDCDPAAESLLVTDWTSTSNDQRYFKLPAYSLGAATDYELAATAADVEAGTNVTSTATISVGRAEVVAVIAGGSRVLPLAGVVELSASESYDEDIDDAFGADAGLSFAWACNDPACDAALNSAASGDAESVSLQGTDIGVGSFVVSLNATAADGRSGTARVTYELVDGDPPAVAIESSVGARVAASTKVILYGAASPSSLGNDVPSSRAFNTTWTVARGALEGAAPLAYWARTAPALSGPAQHRDHDLVLASGSLVAGASYTLRLEATLQFGSVDGVASMSFFVARPPSSGKLVASPSRGFALETQFTLDTHSWVTEDAPLQYAFKTRALSANTTTESTLRAPTREGSLADVVLPEGSPNVTLVVVASDALGGSAEATTSAAVAPTGLAGAALANLTTGLLDEAFSLGSGEGVCQTVVAAATAASGDVALTSTMIDAVGSVVSGLDVDASLVEQTSSALLSVAANGSGLAVSAAASALDSALGLSSSSTGIGITAIAAPELGNALEPVCKIFAYLAETYLVAPVPLALRWRRGSEPPGGGAARRPRARASSPEEEPRIPTMTIDWDEAGALKVDWDETGAPEASPETFLDASSLPGSGTPVKGVPPPVVDAGDPVTDEEALEILEIRERAGGGGEARASVDARA</sequence>
<evidence type="ECO:0000256" key="2">
    <source>
        <dbReference type="ARBA" id="ARBA00022692"/>
    </source>
</evidence>
<feature type="region of interest" description="Disordered" evidence="6">
    <location>
        <begin position="633"/>
        <end position="669"/>
    </location>
</feature>
<evidence type="ECO:0000256" key="3">
    <source>
        <dbReference type="ARBA" id="ARBA00022737"/>
    </source>
</evidence>
<dbReference type="Pfam" id="PF02010">
    <property type="entry name" value="REJ"/>
    <property type="match status" value="1"/>
</dbReference>
<gene>
    <name evidence="8" type="ORF">SO694_00050041</name>
</gene>
<evidence type="ECO:0000259" key="7">
    <source>
        <dbReference type="Pfam" id="PF02010"/>
    </source>
</evidence>
<evidence type="ECO:0000256" key="5">
    <source>
        <dbReference type="ARBA" id="ARBA00023136"/>
    </source>
</evidence>
<dbReference type="Proteomes" id="UP001363151">
    <property type="component" value="Unassembled WGS sequence"/>
</dbReference>
<protein>
    <recommendedName>
        <fullName evidence="7">PKD/REJ-like domain-containing protein</fullName>
    </recommendedName>
</protein>
<reference evidence="8 9" key="1">
    <citation type="submission" date="2024-03" db="EMBL/GenBank/DDBJ databases">
        <title>Aureococcus anophagefferens CCMP1851 and Kratosvirus quantuckense: Draft genome of a second virus-susceptible host strain in the model system.</title>
        <authorList>
            <person name="Chase E."/>
            <person name="Truchon A.R."/>
            <person name="Schepens W."/>
            <person name="Wilhelm S.W."/>
        </authorList>
    </citation>
    <scope>NUCLEOTIDE SEQUENCE [LARGE SCALE GENOMIC DNA]</scope>
    <source>
        <strain evidence="8 9">CCMP1851</strain>
    </source>
</reference>
<dbReference type="PANTHER" id="PTHR46730">
    <property type="entry name" value="POLYCYSTIN-1"/>
    <property type="match status" value="1"/>
</dbReference>
<evidence type="ECO:0000256" key="4">
    <source>
        <dbReference type="ARBA" id="ARBA00022989"/>
    </source>
</evidence>
<feature type="domain" description="PKD/REJ-like" evidence="7">
    <location>
        <begin position="105"/>
        <end position="457"/>
    </location>
</feature>
<evidence type="ECO:0000256" key="6">
    <source>
        <dbReference type="SAM" id="MobiDB-lite"/>
    </source>
</evidence>
<evidence type="ECO:0000313" key="9">
    <source>
        <dbReference type="Proteomes" id="UP001363151"/>
    </source>
</evidence>
<keyword evidence="3" id="KW-0677">Repeat</keyword>
<evidence type="ECO:0000313" key="8">
    <source>
        <dbReference type="EMBL" id="KAK7241264.1"/>
    </source>
</evidence>
<keyword evidence="4" id="KW-1133">Transmembrane helix</keyword>
<keyword evidence="5" id="KW-0472">Membrane</keyword>
<organism evidence="8 9">
    <name type="scientific">Aureococcus anophagefferens</name>
    <name type="common">Harmful bloom alga</name>
    <dbReference type="NCBI Taxonomy" id="44056"/>
    <lineage>
        <taxon>Eukaryota</taxon>
        <taxon>Sar</taxon>
        <taxon>Stramenopiles</taxon>
        <taxon>Ochrophyta</taxon>
        <taxon>Pelagophyceae</taxon>
        <taxon>Pelagomonadales</taxon>
        <taxon>Pelagomonadaceae</taxon>
        <taxon>Aureococcus</taxon>
    </lineage>
</organism>
<accession>A0ABR1FYC8</accession>
<evidence type="ECO:0000256" key="1">
    <source>
        <dbReference type="ARBA" id="ARBA00004370"/>
    </source>
</evidence>
<feature type="region of interest" description="Disordered" evidence="6">
    <location>
        <begin position="588"/>
        <end position="612"/>
    </location>
</feature>